<dbReference type="PANTHER" id="PTHR10155">
    <property type="entry name" value="PHOSPHATIDYLINOSITOL 3-KINASE REGULATORY SUBUNIT"/>
    <property type="match status" value="1"/>
</dbReference>
<dbReference type="InterPro" id="IPR000980">
    <property type="entry name" value="SH2"/>
</dbReference>
<organism evidence="4 5">
    <name type="scientific">Panagrellus redivivus</name>
    <name type="common">Microworm</name>
    <dbReference type="NCBI Taxonomy" id="6233"/>
    <lineage>
        <taxon>Eukaryota</taxon>
        <taxon>Metazoa</taxon>
        <taxon>Ecdysozoa</taxon>
        <taxon>Nematoda</taxon>
        <taxon>Chromadorea</taxon>
        <taxon>Rhabditida</taxon>
        <taxon>Tylenchina</taxon>
        <taxon>Panagrolaimomorpha</taxon>
        <taxon>Panagrolaimoidea</taxon>
        <taxon>Panagrolaimidae</taxon>
        <taxon>Panagrellus</taxon>
    </lineage>
</organism>
<evidence type="ECO:0000313" key="5">
    <source>
        <dbReference type="WBParaSite" id="Pan_g2405.t2"/>
    </source>
</evidence>
<evidence type="ECO:0000256" key="2">
    <source>
        <dbReference type="PROSITE-ProRule" id="PRU00191"/>
    </source>
</evidence>
<dbReference type="GO" id="GO:0008286">
    <property type="term" value="P:insulin receptor signaling pathway"/>
    <property type="evidence" value="ECO:0007669"/>
    <property type="project" value="TreeGrafter"/>
</dbReference>
<feature type="domain" description="SH2" evidence="3">
    <location>
        <begin position="37"/>
        <end position="127"/>
    </location>
</feature>
<dbReference type="WBParaSite" id="Pan_g2405.t2">
    <property type="protein sequence ID" value="Pan_g2405.t2"/>
    <property type="gene ID" value="Pan_g2405"/>
</dbReference>
<sequence>MATADSLTIKYDGDVTTISLLQAKKSKCGDTLAAQRWYWGNATREMIDIVMHQKPEGSFCIRDCSDGRDFTMTLKVREENRYIRIHCINGKCGFNTESLEFNKVVDLVDDHQDCALTEYNPDLNVPLSKPICRVVSLGIMDPTLPVDETYTRLYFALKCHIEGVQADFSRIALAYNHFTWRKKTMENYIRKLQKKYRYIDNLEEKFTKYVKEMEIARPAVANWVRDRYLETMDRCEEDISDIRYLQPYLKATADQVASFLGLYMEQTETMERDVLHAMDVVREWIAIGLDQGIKFRAMAQMCIDTAALVQREDVTLSHLLLDTPLYWDAMAWLSVNKSKEVADKQIYTLMAKNDPNIPKDGIFLIRPSGSDAKLFVLSISCGGKVHHCYIEYRTKAKYGEVKVGFAFKDTDTYVASLTDFVRFYSRVPLKDHNPLLTCTLAYPVFTGYNALRYV</sequence>
<dbReference type="GO" id="GO:0046854">
    <property type="term" value="P:phosphatidylinositol phosphate biosynthetic process"/>
    <property type="evidence" value="ECO:0007669"/>
    <property type="project" value="TreeGrafter"/>
</dbReference>
<reference evidence="5" key="2">
    <citation type="submission" date="2020-10" db="UniProtKB">
        <authorList>
            <consortium name="WormBaseParasite"/>
        </authorList>
    </citation>
    <scope>IDENTIFICATION</scope>
</reference>
<dbReference type="Proteomes" id="UP000492821">
    <property type="component" value="Unassembled WGS sequence"/>
</dbReference>
<dbReference type="AlphaFoldDB" id="A0A7E4VQR8"/>
<dbReference type="Gene3D" id="3.30.505.10">
    <property type="entry name" value="SH2 domain"/>
    <property type="match status" value="2"/>
</dbReference>
<dbReference type="GO" id="GO:0005942">
    <property type="term" value="C:phosphatidylinositol 3-kinase complex"/>
    <property type="evidence" value="ECO:0007669"/>
    <property type="project" value="TreeGrafter"/>
</dbReference>
<keyword evidence="4" id="KW-1185">Reference proteome</keyword>
<keyword evidence="1 2" id="KW-0727">SH2 domain</keyword>
<dbReference type="PANTHER" id="PTHR10155:SF10">
    <property type="entry name" value="PI3K21B, ISOFORM B"/>
    <property type="match status" value="1"/>
</dbReference>
<evidence type="ECO:0000259" key="3">
    <source>
        <dbReference type="PROSITE" id="PS50001"/>
    </source>
</evidence>
<proteinExistence type="predicted"/>
<accession>A0A7E4VQR8</accession>
<protein>
    <submittedName>
        <fullName evidence="5">SH2 domain-containing protein</fullName>
    </submittedName>
</protein>
<dbReference type="SMART" id="SM00252">
    <property type="entry name" value="SH2"/>
    <property type="match status" value="2"/>
</dbReference>
<dbReference type="GO" id="GO:0046935">
    <property type="term" value="F:1-phosphatidylinositol-3-kinase regulator activity"/>
    <property type="evidence" value="ECO:0007669"/>
    <property type="project" value="TreeGrafter"/>
</dbReference>
<evidence type="ECO:0000256" key="1">
    <source>
        <dbReference type="ARBA" id="ARBA00022999"/>
    </source>
</evidence>
<dbReference type="Pfam" id="PF00017">
    <property type="entry name" value="SH2"/>
    <property type="match status" value="2"/>
</dbReference>
<evidence type="ECO:0000313" key="4">
    <source>
        <dbReference type="Proteomes" id="UP000492821"/>
    </source>
</evidence>
<name>A0A7E4VQR8_PANRE</name>
<dbReference type="PROSITE" id="PS50001">
    <property type="entry name" value="SH2"/>
    <property type="match status" value="2"/>
</dbReference>
<reference evidence="4" key="1">
    <citation type="journal article" date="2013" name="Genetics">
        <title>The draft genome and transcriptome of Panagrellus redivivus are shaped by the harsh demands of a free-living lifestyle.</title>
        <authorList>
            <person name="Srinivasan J."/>
            <person name="Dillman A.R."/>
            <person name="Macchietto M.G."/>
            <person name="Heikkinen L."/>
            <person name="Lakso M."/>
            <person name="Fracchia K.M."/>
            <person name="Antoshechkin I."/>
            <person name="Mortazavi A."/>
            <person name="Wong G."/>
            <person name="Sternberg P.W."/>
        </authorList>
    </citation>
    <scope>NUCLEOTIDE SEQUENCE [LARGE SCALE GENOMIC DNA]</scope>
    <source>
        <strain evidence="4">MT8872</strain>
    </source>
</reference>
<dbReference type="SUPFAM" id="SSF55550">
    <property type="entry name" value="SH2 domain"/>
    <property type="match status" value="2"/>
</dbReference>
<feature type="domain" description="SH2" evidence="3">
    <location>
        <begin position="332"/>
        <end position="444"/>
    </location>
</feature>
<dbReference type="InterPro" id="IPR036860">
    <property type="entry name" value="SH2_dom_sf"/>
</dbReference>